<evidence type="ECO:0000259" key="1">
    <source>
        <dbReference type="SMART" id="SM00507"/>
    </source>
</evidence>
<dbReference type="InterPro" id="IPR003615">
    <property type="entry name" value="HNH_nuc"/>
</dbReference>
<dbReference type="GO" id="GO:0003676">
    <property type="term" value="F:nucleic acid binding"/>
    <property type="evidence" value="ECO:0007669"/>
    <property type="project" value="InterPro"/>
</dbReference>
<sequence length="235" mass="27143">MSLGKASFSTPLKSVSVDIRRRKLLTLAVVNLPLNQPVLVLNRLWQAVNVCSVRRAVGLLFTGHAQVVYNDDADGFQTFSFGEWQDFSEAEPHPDSIAAVSFRLRIPRVILLLGYDRFPRQEVKFTRHNIFERDKNICQYCGGRFDRRDLNLDHVIPRDRGGPTNWENIVCSCIPCNTRKSNRTPREAGLHLISKPRKPKWRPFIQVSFGVKTHESWKHFIDVAYWNVELGEEKN</sequence>
<keyword evidence="2" id="KW-0378">Hydrolase</keyword>
<dbReference type="CDD" id="cd00085">
    <property type="entry name" value="HNHc"/>
    <property type="match status" value="1"/>
</dbReference>
<dbReference type="InterPro" id="IPR002711">
    <property type="entry name" value="HNH"/>
</dbReference>
<proteinExistence type="predicted"/>
<dbReference type="Gene3D" id="1.10.30.50">
    <property type="match status" value="1"/>
</dbReference>
<organism evidence="2">
    <name type="scientific">uncultured gamma proteobacterium HF0770_07M15</name>
    <dbReference type="NCBI Taxonomy" id="723575"/>
    <lineage>
        <taxon>Bacteria</taxon>
        <taxon>Pseudomonadati</taxon>
        <taxon>Pseudomonadota</taxon>
        <taxon>Gammaproteobacteria</taxon>
        <taxon>environmental samples</taxon>
    </lineage>
</organism>
<dbReference type="PANTHER" id="PTHR33877:SF2">
    <property type="entry name" value="OS07G0170200 PROTEIN"/>
    <property type="match status" value="1"/>
</dbReference>
<feature type="domain" description="HNH nuclease" evidence="1">
    <location>
        <begin position="125"/>
        <end position="178"/>
    </location>
</feature>
<name>E7C6J4_9GAMM</name>
<dbReference type="PANTHER" id="PTHR33877">
    <property type="entry name" value="SLL1193 PROTEIN"/>
    <property type="match status" value="1"/>
</dbReference>
<dbReference type="InterPro" id="IPR052892">
    <property type="entry name" value="NA-targeting_endonuclease"/>
</dbReference>
<dbReference type="GO" id="GO:0008270">
    <property type="term" value="F:zinc ion binding"/>
    <property type="evidence" value="ECO:0007669"/>
    <property type="project" value="InterPro"/>
</dbReference>
<dbReference type="AlphaFoldDB" id="E7C6J4"/>
<reference evidence="2" key="1">
    <citation type="submission" date="2010-01" db="EMBL/GenBank/DDBJ databases">
        <title>Genome fragments of uncultured bacteria from the North Pacific subtropical Gyre.</title>
        <authorList>
            <person name="Pham V.D."/>
            <person name="Delong E.F."/>
        </authorList>
    </citation>
    <scope>NUCLEOTIDE SEQUENCE</scope>
</reference>
<dbReference type="GO" id="GO:0004519">
    <property type="term" value="F:endonuclease activity"/>
    <property type="evidence" value="ECO:0007669"/>
    <property type="project" value="UniProtKB-KW"/>
</dbReference>
<keyword evidence="2" id="KW-0255">Endonuclease</keyword>
<evidence type="ECO:0000313" key="2">
    <source>
        <dbReference type="EMBL" id="ADI23068.1"/>
    </source>
</evidence>
<keyword evidence="2" id="KW-0540">Nuclease</keyword>
<protein>
    <submittedName>
        <fullName evidence="2">Restriction endonuclease</fullName>
    </submittedName>
</protein>
<accession>E7C6J4</accession>
<dbReference type="SMART" id="SM00507">
    <property type="entry name" value="HNHc"/>
    <property type="match status" value="1"/>
</dbReference>
<dbReference type="EMBL" id="GU568005">
    <property type="protein sequence ID" value="ADI23068.1"/>
    <property type="molecule type" value="Genomic_DNA"/>
</dbReference>
<dbReference type="Pfam" id="PF01844">
    <property type="entry name" value="HNH"/>
    <property type="match status" value="1"/>
</dbReference>